<evidence type="ECO:0000256" key="13">
    <source>
        <dbReference type="ARBA" id="ARBA00023136"/>
    </source>
</evidence>
<dbReference type="InterPro" id="IPR036890">
    <property type="entry name" value="HATPase_C_sf"/>
</dbReference>
<keyword evidence="6" id="KW-0808">Transferase</keyword>
<dbReference type="PROSITE" id="PS50109">
    <property type="entry name" value="HIS_KIN"/>
    <property type="match status" value="1"/>
</dbReference>
<dbReference type="Gene3D" id="3.30.450.20">
    <property type="entry name" value="PAS domain"/>
    <property type="match status" value="1"/>
</dbReference>
<dbReference type="PRINTS" id="PR00344">
    <property type="entry name" value="BCTRLSENSOR"/>
</dbReference>
<dbReference type="GO" id="GO:0005886">
    <property type="term" value="C:plasma membrane"/>
    <property type="evidence" value="ECO:0007669"/>
    <property type="project" value="UniProtKB-SubCell"/>
</dbReference>
<evidence type="ECO:0000256" key="1">
    <source>
        <dbReference type="ARBA" id="ARBA00000085"/>
    </source>
</evidence>
<gene>
    <name evidence="17" type="ORF">E1757_21525</name>
</gene>
<sequence>MVTRFHDLRIQYKLLVVFAPLFVICLLAISSIVYYNVEKTMIRNICEFNVSKLKQISDKIEILNRNIISVTNVYYLNQDIRAFLKYDSGQGEYDRSRQLSMMTDTVQTIRSNFDYLKFSTTIVGMNSRFFSDADQNEQKNRQRTEKWKMDISRKPGEIYWSNTYDYNNKYIFSAVRYLQDIYTGNPLGYLIIDFDEDILFRTYENKQGENHFIMDSQGTVISNKDKQLLSVSLSGEPFLQRMGDYDSGYFQSSYRKTKMLVSFYKVPNLNWYIVDMVPENEVLQGVYGTKKFIYLLTLLSLVFILLLTYMLANMISSPLKKLALSMNSLQAGNVQVSLELDRKDEVGILAFRFNAMVNRINELIQEVVQEHEERRKYEFKALQAQINPHFLYNTLSSIRWMARSNRPEVVNNMIISLVRLLRQSISSQEEYFSFRDELQFLQDYVYIQKIRYADKFQVQFQFKPTVLSCKTLKLIIQPLLENAIFHGIEPKDGTGTIQVNAYPADSVILIEVIDDGVGFNYARKQVADSSSEGGLALENIQRRIRQHYGPQYGCRVESSPGRGTKITVTLPMIR</sequence>
<dbReference type="SUPFAM" id="SSF55874">
    <property type="entry name" value="ATPase domain of HSP90 chaperone/DNA topoisomerase II/histidine kinase"/>
    <property type="match status" value="1"/>
</dbReference>
<evidence type="ECO:0000256" key="6">
    <source>
        <dbReference type="ARBA" id="ARBA00022679"/>
    </source>
</evidence>
<evidence type="ECO:0000256" key="8">
    <source>
        <dbReference type="ARBA" id="ARBA00022741"/>
    </source>
</evidence>
<dbReference type="PANTHER" id="PTHR34220:SF7">
    <property type="entry name" value="SENSOR HISTIDINE KINASE YPDA"/>
    <property type="match status" value="1"/>
</dbReference>
<dbReference type="EC" id="2.7.13.3" evidence="3"/>
<evidence type="ECO:0000313" key="17">
    <source>
        <dbReference type="EMBL" id="TDF95118.1"/>
    </source>
</evidence>
<keyword evidence="18" id="KW-1185">Reference proteome</keyword>
<dbReference type="CDD" id="cd12912">
    <property type="entry name" value="PDC2_MCP_like"/>
    <property type="match status" value="1"/>
</dbReference>
<dbReference type="CDD" id="cd06225">
    <property type="entry name" value="HAMP"/>
    <property type="match status" value="1"/>
</dbReference>
<evidence type="ECO:0000256" key="11">
    <source>
        <dbReference type="ARBA" id="ARBA00022989"/>
    </source>
</evidence>
<dbReference type="SMART" id="SM00304">
    <property type="entry name" value="HAMP"/>
    <property type="match status" value="1"/>
</dbReference>
<keyword evidence="11 14" id="KW-1133">Transmembrane helix</keyword>
<dbReference type="InterPro" id="IPR033479">
    <property type="entry name" value="dCache_1"/>
</dbReference>
<evidence type="ECO:0000256" key="5">
    <source>
        <dbReference type="ARBA" id="ARBA00022553"/>
    </source>
</evidence>
<dbReference type="SUPFAM" id="SSF158472">
    <property type="entry name" value="HAMP domain-like"/>
    <property type="match status" value="1"/>
</dbReference>
<keyword evidence="8" id="KW-0547">Nucleotide-binding</keyword>
<dbReference type="RefSeq" id="WP_133231960.1">
    <property type="nucleotide sequence ID" value="NZ_SMRT01000011.1"/>
</dbReference>
<dbReference type="InterPro" id="IPR050640">
    <property type="entry name" value="Bact_2-comp_sensor_kinase"/>
</dbReference>
<dbReference type="PANTHER" id="PTHR34220">
    <property type="entry name" value="SENSOR HISTIDINE KINASE YPDA"/>
    <property type="match status" value="1"/>
</dbReference>
<feature type="domain" description="Histidine kinase" evidence="15">
    <location>
        <begin position="472"/>
        <end position="574"/>
    </location>
</feature>
<name>A0A4R5KJV8_9BACL</name>
<comment type="caution">
    <text evidence="17">The sequence shown here is derived from an EMBL/GenBank/DDBJ whole genome shotgun (WGS) entry which is preliminary data.</text>
</comment>
<evidence type="ECO:0000256" key="2">
    <source>
        <dbReference type="ARBA" id="ARBA00004651"/>
    </source>
</evidence>
<dbReference type="InterPro" id="IPR005467">
    <property type="entry name" value="His_kinase_dom"/>
</dbReference>
<dbReference type="AlphaFoldDB" id="A0A4R5KJV8"/>
<dbReference type="Proteomes" id="UP000295636">
    <property type="component" value="Unassembled WGS sequence"/>
</dbReference>
<evidence type="ECO:0000256" key="14">
    <source>
        <dbReference type="SAM" id="Phobius"/>
    </source>
</evidence>
<evidence type="ECO:0000256" key="7">
    <source>
        <dbReference type="ARBA" id="ARBA00022692"/>
    </source>
</evidence>
<keyword evidence="12" id="KW-0902">Two-component regulatory system</keyword>
<dbReference type="OrthoDB" id="9776552at2"/>
<evidence type="ECO:0000313" key="18">
    <source>
        <dbReference type="Proteomes" id="UP000295636"/>
    </source>
</evidence>
<dbReference type="Pfam" id="PF06580">
    <property type="entry name" value="His_kinase"/>
    <property type="match status" value="1"/>
</dbReference>
<dbReference type="Pfam" id="PF02743">
    <property type="entry name" value="dCache_1"/>
    <property type="match status" value="1"/>
</dbReference>
<dbReference type="InterPro" id="IPR010559">
    <property type="entry name" value="Sig_transdc_His_kin_internal"/>
</dbReference>
<evidence type="ECO:0000259" key="16">
    <source>
        <dbReference type="PROSITE" id="PS50885"/>
    </source>
</evidence>
<evidence type="ECO:0000256" key="3">
    <source>
        <dbReference type="ARBA" id="ARBA00012438"/>
    </source>
</evidence>
<accession>A0A4R5KJV8</accession>
<protein>
    <recommendedName>
        <fullName evidence="3">histidine kinase</fullName>
        <ecNumber evidence="3">2.7.13.3</ecNumber>
    </recommendedName>
</protein>
<keyword evidence="5" id="KW-0597">Phosphoprotein</keyword>
<evidence type="ECO:0000256" key="10">
    <source>
        <dbReference type="ARBA" id="ARBA00022840"/>
    </source>
</evidence>
<dbReference type="GO" id="GO:0005524">
    <property type="term" value="F:ATP binding"/>
    <property type="evidence" value="ECO:0007669"/>
    <property type="project" value="UniProtKB-KW"/>
</dbReference>
<dbReference type="Pfam" id="PF00672">
    <property type="entry name" value="HAMP"/>
    <property type="match status" value="1"/>
</dbReference>
<dbReference type="Gene3D" id="1.10.8.500">
    <property type="entry name" value="HAMP domain in histidine kinase"/>
    <property type="match status" value="1"/>
</dbReference>
<dbReference type="InterPro" id="IPR004358">
    <property type="entry name" value="Sig_transdc_His_kin-like_C"/>
</dbReference>
<dbReference type="InterPro" id="IPR003660">
    <property type="entry name" value="HAMP_dom"/>
</dbReference>
<evidence type="ECO:0000256" key="12">
    <source>
        <dbReference type="ARBA" id="ARBA00023012"/>
    </source>
</evidence>
<organism evidence="17 18">
    <name type="scientific">Paenibacillus piri</name>
    <dbReference type="NCBI Taxonomy" id="2547395"/>
    <lineage>
        <taxon>Bacteria</taxon>
        <taxon>Bacillati</taxon>
        <taxon>Bacillota</taxon>
        <taxon>Bacilli</taxon>
        <taxon>Bacillales</taxon>
        <taxon>Paenibacillaceae</taxon>
        <taxon>Paenibacillus</taxon>
    </lineage>
</organism>
<evidence type="ECO:0000256" key="9">
    <source>
        <dbReference type="ARBA" id="ARBA00022777"/>
    </source>
</evidence>
<evidence type="ECO:0000256" key="4">
    <source>
        <dbReference type="ARBA" id="ARBA00022475"/>
    </source>
</evidence>
<dbReference type="Pfam" id="PF02518">
    <property type="entry name" value="HATPase_c"/>
    <property type="match status" value="1"/>
</dbReference>
<evidence type="ECO:0000259" key="15">
    <source>
        <dbReference type="PROSITE" id="PS50109"/>
    </source>
</evidence>
<feature type="transmembrane region" description="Helical" evidence="14">
    <location>
        <begin position="292"/>
        <end position="312"/>
    </location>
</feature>
<keyword evidence="4" id="KW-1003">Cell membrane</keyword>
<comment type="catalytic activity">
    <reaction evidence="1">
        <text>ATP + protein L-histidine = ADP + protein N-phospho-L-histidine.</text>
        <dbReference type="EC" id="2.7.13.3"/>
    </reaction>
</comment>
<comment type="subcellular location">
    <subcellularLocation>
        <location evidence="2">Cell membrane</location>
        <topology evidence="2">Multi-pass membrane protein</topology>
    </subcellularLocation>
</comment>
<reference evidence="17 18" key="1">
    <citation type="submission" date="2019-03" db="EMBL/GenBank/DDBJ databases">
        <title>This is whole genome sequence of Paenibacillus sp MS74 strain.</title>
        <authorList>
            <person name="Trinh H.N."/>
        </authorList>
    </citation>
    <scope>NUCLEOTIDE SEQUENCE [LARGE SCALE GENOMIC DNA]</scope>
    <source>
        <strain evidence="17 18">MS74</strain>
    </source>
</reference>
<proteinExistence type="predicted"/>
<feature type="domain" description="HAMP" evidence="16">
    <location>
        <begin position="313"/>
        <end position="365"/>
    </location>
</feature>
<dbReference type="EMBL" id="SMRT01000011">
    <property type="protein sequence ID" value="TDF95118.1"/>
    <property type="molecule type" value="Genomic_DNA"/>
</dbReference>
<feature type="transmembrane region" description="Helical" evidence="14">
    <location>
        <begin position="12"/>
        <end position="35"/>
    </location>
</feature>
<keyword evidence="7 14" id="KW-0812">Transmembrane</keyword>
<keyword evidence="10" id="KW-0067">ATP-binding</keyword>
<dbReference type="GO" id="GO:0000155">
    <property type="term" value="F:phosphorelay sensor kinase activity"/>
    <property type="evidence" value="ECO:0007669"/>
    <property type="project" value="InterPro"/>
</dbReference>
<dbReference type="InterPro" id="IPR003594">
    <property type="entry name" value="HATPase_dom"/>
</dbReference>
<keyword evidence="13 14" id="KW-0472">Membrane</keyword>
<dbReference type="SMART" id="SM00387">
    <property type="entry name" value="HATPase_c"/>
    <property type="match status" value="1"/>
</dbReference>
<keyword evidence="9 17" id="KW-0418">Kinase</keyword>
<dbReference type="Gene3D" id="3.30.565.10">
    <property type="entry name" value="Histidine kinase-like ATPase, C-terminal domain"/>
    <property type="match status" value="1"/>
</dbReference>
<dbReference type="PROSITE" id="PS50885">
    <property type="entry name" value="HAMP"/>
    <property type="match status" value="1"/>
</dbReference>